<feature type="coiled-coil region" evidence="1">
    <location>
        <begin position="84"/>
        <end position="115"/>
    </location>
</feature>
<gene>
    <name evidence="2" type="ORF">Plil01_000997200</name>
</gene>
<keyword evidence="1" id="KW-0175">Coiled coil</keyword>
<dbReference type="Proteomes" id="UP001165083">
    <property type="component" value="Unassembled WGS sequence"/>
</dbReference>
<name>A0A9W6U1Z6_9STRA</name>
<reference evidence="2" key="1">
    <citation type="submission" date="2023-04" db="EMBL/GenBank/DDBJ databases">
        <title>Phytophthora lilii NBRC 32176.</title>
        <authorList>
            <person name="Ichikawa N."/>
            <person name="Sato H."/>
            <person name="Tonouchi N."/>
        </authorList>
    </citation>
    <scope>NUCLEOTIDE SEQUENCE</scope>
    <source>
        <strain evidence="2">NBRC 32176</strain>
    </source>
</reference>
<evidence type="ECO:0000313" key="2">
    <source>
        <dbReference type="EMBL" id="GMF24362.1"/>
    </source>
</evidence>
<evidence type="ECO:0000256" key="1">
    <source>
        <dbReference type="SAM" id="Coils"/>
    </source>
</evidence>
<organism evidence="2 3">
    <name type="scientific">Phytophthora lilii</name>
    <dbReference type="NCBI Taxonomy" id="2077276"/>
    <lineage>
        <taxon>Eukaryota</taxon>
        <taxon>Sar</taxon>
        <taxon>Stramenopiles</taxon>
        <taxon>Oomycota</taxon>
        <taxon>Peronosporomycetes</taxon>
        <taxon>Peronosporales</taxon>
        <taxon>Peronosporaceae</taxon>
        <taxon>Phytophthora</taxon>
    </lineage>
</organism>
<protein>
    <submittedName>
        <fullName evidence="2">Unnamed protein product</fullName>
    </submittedName>
</protein>
<keyword evidence="3" id="KW-1185">Reference proteome</keyword>
<sequence length="416" mass="47522">MATDAAFYEELSTLTNGDAIGGTKADAKAALQTEIDELALAGQFTQSQLYSFSFEDSDKGCNITKFETPPAGHKTRAEKEVIQKRKYHQRLKNERDRLRQMVSELSHKLQKLQQGSNSISPMISANSAWRQIALHQRDQRAQSEKEQIRLFAEAKTQARYIQKLCQQLPGDSGSTKMLAPAASTRPYNPAFDHSKYLAHIQRVNACHAEVDEILREFDESSVGDGVKSSLRRRRTDGEVEFFQHLNKFTEPYNYEQTHRTMWKLARLHHRQQDRQDFEGLGDPNDTVVIRFRLVRTLTSGSTVSVLQRYVHRRFVENNRTVLVWKTLSEGEDAFHGMHSEETGWVCLQPSTEDGATLVRICVRQAPMRFGLNYGESFTREFQEVLQTSVGEDMVEISSALDKMLLDDTLEGIDIQN</sequence>
<proteinExistence type="predicted"/>
<evidence type="ECO:0000313" key="3">
    <source>
        <dbReference type="Proteomes" id="UP001165083"/>
    </source>
</evidence>
<dbReference type="EMBL" id="BSXW01000512">
    <property type="protein sequence ID" value="GMF24362.1"/>
    <property type="molecule type" value="Genomic_DNA"/>
</dbReference>
<comment type="caution">
    <text evidence="2">The sequence shown here is derived from an EMBL/GenBank/DDBJ whole genome shotgun (WGS) entry which is preliminary data.</text>
</comment>
<dbReference type="AlphaFoldDB" id="A0A9W6U1Z6"/>
<dbReference type="OrthoDB" id="162987at2759"/>
<accession>A0A9W6U1Z6</accession>